<feature type="region of interest" description="Disordered" evidence="1">
    <location>
        <begin position="41"/>
        <end position="248"/>
    </location>
</feature>
<proteinExistence type="predicted"/>
<feature type="compositionally biased region" description="Polar residues" evidence="1">
    <location>
        <begin position="298"/>
        <end position="326"/>
    </location>
</feature>
<evidence type="ECO:0000256" key="1">
    <source>
        <dbReference type="SAM" id="MobiDB-lite"/>
    </source>
</evidence>
<feature type="region of interest" description="Disordered" evidence="1">
    <location>
        <begin position="1"/>
        <end position="29"/>
    </location>
</feature>
<feature type="compositionally biased region" description="Polar residues" evidence="1">
    <location>
        <begin position="43"/>
        <end position="52"/>
    </location>
</feature>
<feature type="compositionally biased region" description="Acidic residues" evidence="1">
    <location>
        <begin position="222"/>
        <end position="233"/>
    </location>
</feature>
<protein>
    <submittedName>
        <fullName evidence="2">Natural killer-tumor recognition protein</fullName>
    </submittedName>
</protein>
<accession>G8HDA2</accession>
<feature type="compositionally biased region" description="Basic residues" evidence="1">
    <location>
        <begin position="63"/>
        <end position="100"/>
    </location>
</feature>
<feature type="non-terminal residue" evidence="2">
    <location>
        <position position="375"/>
    </location>
</feature>
<reference evidence="2" key="1">
    <citation type="journal article" date="2011" name="Mol. Phylogenet. Evol.">
        <title>Cryptic diversity and morphological convergence in threatened species of fossorial skinks in the genus Scelotes (Squamata: Scincidae) from the Western Cape Coast of South Africa: Implications for species boundaries, digit reduction and conservation.</title>
        <authorList>
            <person name="Heideman N.J."/>
            <person name="Mulcahy D.G."/>
            <person name="Sites J.W.Jr."/>
            <person name="Hendricks M.G."/>
            <person name="Daniels S.R."/>
        </authorList>
    </citation>
    <scope>NUCLEOTIDE SEQUENCE</scope>
    <source>
        <strain evidence="2">817</strain>
    </source>
</reference>
<feature type="non-terminal residue" evidence="2">
    <location>
        <position position="1"/>
    </location>
</feature>
<feature type="region of interest" description="Disordered" evidence="1">
    <location>
        <begin position="260"/>
        <end position="330"/>
    </location>
</feature>
<feature type="compositionally biased region" description="Polar residues" evidence="1">
    <location>
        <begin position="211"/>
        <end position="221"/>
    </location>
</feature>
<dbReference type="AlphaFoldDB" id="G8HDA2"/>
<name>G8HDA2_9SAUR</name>
<feature type="compositionally biased region" description="Acidic residues" evidence="1">
    <location>
        <begin position="113"/>
        <end position="125"/>
    </location>
</feature>
<dbReference type="EMBL" id="JN561567">
    <property type="protein sequence ID" value="AEO51393.1"/>
    <property type="molecule type" value="Genomic_DNA"/>
</dbReference>
<evidence type="ECO:0000313" key="2">
    <source>
        <dbReference type="EMBL" id="AEO51393.1"/>
    </source>
</evidence>
<feature type="compositionally biased region" description="Basic and acidic residues" evidence="1">
    <location>
        <begin position="132"/>
        <end position="175"/>
    </location>
</feature>
<feature type="compositionally biased region" description="Basic and acidic residues" evidence="1">
    <location>
        <begin position="1"/>
        <end position="14"/>
    </location>
</feature>
<sequence length="375" mass="39860">GKDDSRLSSSKEEGEATSDSDTDLSPVKCKTQLDSSLGVLKASKQQAALSETESSHSDSGVRGKSRKQKHGSKKNLKKTHSKKSKEKSKGKKEKKHKAQKRKETFHWQPPLEFGEEEDNDNEEDDTTGKSAAKHEKEMQVASDAKGKNREQASENSEMVKDQTGGEEKPHKESALLDKAVGNALPAGSGQGNGEQSASARALKSDAADVSESANTAKANNENEVEVAPMDDMEICTPDPNSPVKVSVDLSPVSLKMSFQDVAKNRDASNNSEAENAKQEKGAKESAGVKESKKERGKQSPNSTASGTVAESVPKTETTENAPSSMVDNKWKPLQGVGNLQVAAAAAAATAANPLEAKHVAASSDSKPQGLRIEIK</sequence>
<gene>
    <name evidence="2" type="primary">NKTR</name>
</gene>
<reference evidence="2" key="2">
    <citation type="submission" date="2011-08" db="EMBL/GenBank/DDBJ databases">
        <authorList>
            <person name="Heideman N.J.L."/>
            <person name="Mulcahy D.G."/>
            <person name="Sites J.W.Jr."/>
            <person name="Hendricks M.G.J."/>
            <person name="Daniels S.R."/>
        </authorList>
    </citation>
    <scope>NUCLEOTIDE SEQUENCE</scope>
    <source>
        <strain evidence="2">817</strain>
    </source>
</reference>
<feature type="compositionally biased region" description="Basic and acidic residues" evidence="1">
    <location>
        <begin position="274"/>
        <end position="297"/>
    </location>
</feature>
<organism evidence="2">
    <name type="scientific">Scelotes sexlineatus</name>
    <dbReference type="NCBI Taxonomy" id="230634"/>
    <lineage>
        <taxon>Eukaryota</taxon>
        <taxon>Metazoa</taxon>
        <taxon>Chordata</taxon>
        <taxon>Craniata</taxon>
        <taxon>Vertebrata</taxon>
        <taxon>Euteleostomi</taxon>
        <taxon>Lepidosauria</taxon>
        <taxon>Squamata</taxon>
        <taxon>Bifurcata</taxon>
        <taxon>Unidentata</taxon>
        <taxon>Scinciformata</taxon>
        <taxon>Scincidae</taxon>
        <taxon>Scincinae</taxon>
        <taxon>Scelotes</taxon>
    </lineage>
</organism>